<evidence type="ECO:0000256" key="1">
    <source>
        <dbReference type="ARBA" id="ARBA00007274"/>
    </source>
</evidence>
<keyword evidence="6" id="KW-1185">Reference proteome</keyword>
<dbReference type="RefSeq" id="WP_183362220.1">
    <property type="nucleotide sequence ID" value="NZ_BLXZ01000006.1"/>
</dbReference>
<dbReference type="PANTHER" id="PTHR43300">
    <property type="entry name" value="ACETYLTRANSFERASE"/>
    <property type="match status" value="1"/>
</dbReference>
<protein>
    <submittedName>
        <fullName evidence="5">N-acetyltransferase</fullName>
    </submittedName>
</protein>
<dbReference type="InterPro" id="IPR050179">
    <property type="entry name" value="Trans_hexapeptide_repeat"/>
</dbReference>
<accession>A0A6V8NCW6</accession>
<evidence type="ECO:0000256" key="2">
    <source>
        <dbReference type="ARBA" id="ARBA00022679"/>
    </source>
</evidence>
<keyword evidence="2 5" id="KW-0808">Transferase</keyword>
<keyword evidence="3" id="KW-0677">Repeat</keyword>
<dbReference type="InterPro" id="IPR001451">
    <property type="entry name" value="Hexapep"/>
</dbReference>
<comment type="caution">
    <text evidence="5">The sequence shown here is derived from an EMBL/GenBank/DDBJ whole genome shotgun (WGS) entry which is preliminary data.</text>
</comment>
<dbReference type="PANTHER" id="PTHR43300:SF4">
    <property type="entry name" value="ACYL-[ACYL-CARRIER-PROTEIN]--UDP-N-ACETYLGLUCOSAMINE O-ACYLTRANSFERASE"/>
    <property type="match status" value="1"/>
</dbReference>
<organism evidence="5 6">
    <name type="scientific">Geomonas limicola</name>
    <dbReference type="NCBI Taxonomy" id="2740186"/>
    <lineage>
        <taxon>Bacteria</taxon>
        <taxon>Pseudomonadati</taxon>
        <taxon>Thermodesulfobacteriota</taxon>
        <taxon>Desulfuromonadia</taxon>
        <taxon>Geobacterales</taxon>
        <taxon>Geobacteraceae</taxon>
        <taxon>Geomonas</taxon>
    </lineage>
</organism>
<sequence>MEAYLAVADDVKLGQNVTLAKFINLYGCTIGDNTKIGAFVEVQKNAYIGNNCKISSHTFICEGVVVEDNVFIGHNVTFINDLYPRATTASGQLQSESDWSAGSTVVKKGASIGSSTTLLCGITVGEHAIVGAGSVVTRDVPPYCIVAGNPARFLRSIAHKIDEEQHSQPQSAT</sequence>
<dbReference type="Pfam" id="PF00132">
    <property type="entry name" value="Hexapep"/>
    <property type="match status" value="2"/>
</dbReference>
<comment type="similarity">
    <text evidence="1">Belongs to the transferase hexapeptide repeat family.</text>
</comment>
<dbReference type="CDD" id="cd03358">
    <property type="entry name" value="LbH_WxcM_N_like"/>
    <property type="match status" value="1"/>
</dbReference>
<dbReference type="InterPro" id="IPR018357">
    <property type="entry name" value="Hexapep_transf_CS"/>
</dbReference>
<reference evidence="6" key="1">
    <citation type="submission" date="2020-06" db="EMBL/GenBank/DDBJ databases">
        <title>Draft genomic sequecing of Geomonas sp. Red745.</title>
        <authorList>
            <person name="Itoh H."/>
            <person name="Xu Z.X."/>
            <person name="Ushijima N."/>
            <person name="Masuda Y."/>
            <person name="Shiratori Y."/>
            <person name="Senoo K."/>
        </authorList>
    </citation>
    <scope>NUCLEOTIDE SEQUENCE [LARGE SCALE GENOMIC DNA]</scope>
    <source>
        <strain evidence="6">Red745</strain>
    </source>
</reference>
<dbReference type="EMBL" id="BLXZ01000006">
    <property type="protein sequence ID" value="GFO69647.1"/>
    <property type="molecule type" value="Genomic_DNA"/>
</dbReference>
<dbReference type="InterPro" id="IPR011004">
    <property type="entry name" value="Trimer_LpxA-like_sf"/>
</dbReference>
<name>A0A6V8NCW6_9BACT</name>
<evidence type="ECO:0000313" key="6">
    <source>
        <dbReference type="Proteomes" id="UP000587586"/>
    </source>
</evidence>
<evidence type="ECO:0000256" key="3">
    <source>
        <dbReference type="ARBA" id="ARBA00022737"/>
    </source>
</evidence>
<dbReference type="Proteomes" id="UP000587586">
    <property type="component" value="Unassembled WGS sequence"/>
</dbReference>
<dbReference type="Gene3D" id="2.160.10.10">
    <property type="entry name" value="Hexapeptide repeat proteins"/>
    <property type="match status" value="1"/>
</dbReference>
<proteinExistence type="inferred from homology"/>
<evidence type="ECO:0000313" key="5">
    <source>
        <dbReference type="EMBL" id="GFO69647.1"/>
    </source>
</evidence>
<dbReference type="AlphaFoldDB" id="A0A6V8NCW6"/>
<dbReference type="SUPFAM" id="SSF51161">
    <property type="entry name" value="Trimeric LpxA-like enzymes"/>
    <property type="match status" value="1"/>
</dbReference>
<dbReference type="GO" id="GO:0016746">
    <property type="term" value="F:acyltransferase activity"/>
    <property type="evidence" value="ECO:0007669"/>
    <property type="project" value="UniProtKB-KW"/>
</dbReference>
<keyword evidence="4" id="KW-0012">Acyltransferase</keyword>
<evidence type="ECO:0000256" key="4">
    <source>
        <dbReference type="ARBA" id="ARBA00023315"/>
    </source>
</evidence>
<dbReference type="PROSITE" id="PS00101">
    <property type="entry name" value="HEXAPEP_TRANSFERASES"/>
    <property type="match status" value="1"/>
</dbReference>
<gene>
    <name evidence="5" type="ORF">GMLC_32260</name>
</gene>